<dbReference type="InterPro" id="IPR002514">
    <property type="entry name" value="Transposase_8"/>
</dbReference>
<protein>
    <submittedName>
        <fullName evidence="1">Transposase</fullName>
    </submittedName>
</protein>
<evidence type="ECO:0000313" key="1">
    <source>
        <dbReference type="EMBL" id="WUS59991.1"/>
    </source>
</evidence>
<reference evidence="1 2" key="1">
    <citation type="submission" date="2022-10" db="EMBL/GenBank/DDBJ databases">
        <title>The complete genomes of actinobacterial strains from the NBC collection.</title>
        <authorList>
            <person name="Joergensen T.S."/>
            <person name="Alvarez Arevalo M."/>
            <person name="Sterndorff E.B."/>
            <person name="Faurdal D."/>
            <person name="Vuksanovic O."/>
            <person name="Mourched A.-S."/>
            <person name="Charusanti P."/>
            <person name="Shaw S."/>
            <person name="Blin K."/>
            <person name="Weber T."/>
        </authorList>
    </citation>
    <scope>NUCLEOTIDE SEQUENCE [LARGE SCALE GENOMIC DNA]</scope>
    <source>
        <strain evidence="1 2">NBC_01247</strain>
    </source>
</reference>
<accession>A0ABZ1WGK4</accession>
<organism evidence="1 2">
    <name type="scientific">Kitasatospora herbaricolor</name>
    <dbReference type="NCBI Taxonomy" id="68217"/>
    <lineage>
        <taxon>Bacteria</taxon>
        <taxon>Bacillati</taxon>
        <taxon>Actinomycetota</taxon>
        <taxon>Actinomycetes</taxon>
        <taxon>Kitasatosporales</taxon>
        <taxon>Streptomycetaceae</taxon>
        <taxon>Kitasatospora</taxon>
    </lineage>
</organism>
<dbReference type="EMBL" id="CP108482">
    <property type="protein sequence ID" value="WUS59991.1"/>
    <property type="molecule type" value="Genomic_DNA"/>
</dbReference>
<dbReference type="RefSeq" id="WP_329493912.1">
    <property type="nucleotide sequence ID" value="NZ_CP108460.1"/>
</dbReference>
<proteinExistence type="predicted"/>
<dbReference type="Pfam" id="PF01527">
    <property type="entry name" value="HTH_Tnp_1"/>
    <property type="match status" value="1"/>
</dbReference>
<keyword evidence="2" id="KW-1185">Reference proteome</keyword>
<name>A0ABZ1WGK4_9ACTN</name>
<sequence length="54" mass="5902">MSGEVAKCQVPDEFRGDAVALDRASGDGRAFMAVAKEIEVNHETLRNWVRAAEP</sequence>
<gene>
    <name evidence="1" type="ORF">OG469_33565</name>
</gene>
<dbReference type="Gene3D" id="1.10.10.60">
    <property type="entry name" value="Homeodomain-like"/>
    <property type="match status" value="1"/>
</dbReference>
<dbReference type="Proteomes" id="UP001432014">
    <property type="component" value="Chromosome"/>
</dbReference>
<evidence type="ECO:0000313" key="2">
    <source>
        <dbReference type="Proteomes" id="UP001432014"/>
    </source>
</evidence>